<evidence type="ECO:0000313" key="1">
    <source>
        <dbReference type="EMBL" id="BAH55920.1"/>
    </source>
</evidence>
<keyword evidence="1" id="KW-0614">Plasmid</keyword>
<dbReference type="HOGENOM" id="CLU_2791258_0_0_11"/>
<dbReference type="RefSeq" id="WP_007297957.1">
    <property type="nucleotide sequence ID" value="NC_012520.1"/>
</dbReference>
<name>C1BC65_RHOOB</name>
<protein>
    <submittedName>
        <fullName evidence="1">Uncharacterized protein</fullName>
    </submittedName>
</protein>
<dbReference type="SUPFAM" id="SSF51735">
    <property type="entry name" value="NAD(P)-binding Rossmann-fold domains"/>
    <property type="match status" value="1"/>
</dbReference>
<evidence type="ECO:0000313" key="2">
    <source>
        <dbReference type="Proteomes" id="UP000002212"/>
    </source>
</evidence>
<dbReference type="Proteomes" id="UP000002212">
    <property type="component" value="Plasmid pROB01"/>
</dbReference>
<dbReference type="EMBL" id="AP011116">
    <property type="protein sequence ID" value="BAH55920.1"/>
    <property type="molecule type" value="Genomic_DNA"/>
</dbReference>
<proteinExistence type="predicted"/>
<reference evidence="1 2" key="1">
    <citation type="submission" date="2009-03" db="EMBL/GenBank/DDBJ databases">
        <title>Comparison of the complete genome sequences of Rhodococcus erythropolis PR4 and Rhodococcus opacus B4.</title>
        <authorList>
            <person name="Takarada H."/>
            <person name="Sekine M."/>
            <person name="Hosoyama A."/>
            <person name="Yamada R."/>
            <person name="Fujisawa T."/>
            <person name="Omata S."/>
            <person name="Shimizu A."/>
            <person name="Tsukatani N."/>
            <person name="Tanikawa S."/>
            <person name="Fujita N."/>
            <person name="Harayama S."/>
        </authorList>
    </citation>
    <scope>NUCLEOTIDE SEQUENCE [LARGE SCALE GENOMIC DNA]</scope>
    <source>
        <strain evidence="1 2">B4</strain>
        <plasmid evidence="1 2">pROB01</plasmid>
    </source>
</reference>
<dbReference type="AlphaFoldDB" id="C1BC65"/>
<geneLocation type="plasmid" evidence="1 2">
    <name>pROB01</name>
</geneLocation>
<organism evidence="1 2">
    <name type="scientific">Rhodococcus opacus (strain B4)</name>
    <dbReference type="NCBI Taxonomy" id="632772"/>
    <lineage>
        <taxon>Bacteria</taxon>
        <taxon>Bacillati</taxon>
        <taxon>Actinomycetota</taxon>
        <taxon>Actinomycetes</taxon>
        <taxon>Mycobacteriales</taxon>
        <taxon>Nocardiaceae</taxon>
        <taxon>Rhodococcus</taxon>
    </lineage>
</organism>
<dbReference type="KEGG" id="rop:ROP_pROB01-04210"/>
<accession>C1BC65</accession>
<dbReference type="PATRIC" id="fig|632772.20.peg.8171"/>
<gene>
    <name evidence="1" type="ordered locus">ROP_pROB01-04210</name>
</gene>
<dbReference type="InterPro" id="IPR036291">
    <property type="entry name" value="NAD(P)-bd_dom_sf"/>
</dbReference>
<sequence length="68" mass="6850">MRTLAIKLGDRTVVFEAGVTDDAAITAAADVTAERFGGIDVTIGVAFVGVAFVGPCSPHLSNTSNAPS</sequence>